<feature type="transmembrane region" description="Helical" evidence="1">
    <location>
        <begin position="46"/>
        <end position="63"/>
    </location>
</feature>
<keyword evidence="1" id="KW-0812">Transmembrane</keyword>
<dbReference type="Proteomes" id="UP001374579">
    <property type="component" value="Unassembled WGS sequence"/>
</dbReference>
<keyword evidence="1" id="KW-0472">Membrane</keyword>
<keyword evidence="3" id="KW-1185">Reference proteome</keyword>
<feature type="transmembrane region" description="Helical" evidence="1">
    <location>
        <begin position="151"/>
        <end position="172"/>
    </location>
</feature>
<evidence type="ECO:0000256" key="1">
    <source>
        <dbReference type="SAM" id="Phobius"/>
    </source>
</evidence>
<proteinExistence type="predicted"/>
<gene>
    <name evidence="2" type="ORF">V1264_024434</name>
</gene>
<protein>
    <submittedName>
        <fullName evidence="2">Uncharacterized protein</fullName>
    </submittedName>
</protein>
<comment type="caution">
    <text evidence="2">The sequence shown here is derived from an EMBL/GenBank/DDBJ whole genome shotgun (WGS) entry which is preliminary data.</text>
</comment>
<reference evidence="2 3" key="1">
    <citation type="submission" date="2024-02" db="EMBL/GenBank/DDBJ databases">
        <title>Chromosome-scale genome assembly of the rough periwinkle Littorina saxatilis.</title>
        <authorList>
            <person name="De Jode A."/>
            <person name="Faria R."/>
            <person name="Formenti G."/>
            <person name="Sims Y."/>
            <person name="Smith T.P."/>
            <person name="Tracey A."/>
            <person name="Wood J.M.D."/>
            <person name="Zagrodzka Z.B."/>
            <person name="Johannesson K."/>
            <person name="Butlin R.K."/>
            <person name="Leder E.H."/>
        </authorList>
    </citation>
    <scope>NUCLEOTIDE SEQUENCE [LARGE SCALE GENOMIC DNA]</scope>
    <source>
        <strain evidence="2">Snail1</strain>
        <tissue evidence="2">Muscle</tissue>
    </source>
</reference>
<dbReference type="AlphaFoldDB" id="A0AAN9FYV4"/>
<evidence type="ECO:0000313" key="3">
    <source>
        <dbReference type="Proteomes" id="UP001374579"/>
    </source>
</evidence>
<accession>A0AAN9FYV4</accession>
<sequence length="427" mass="48772">MRQRRRVILYVLLAILEVFDFFSDWMFFAEMKTAKKGLVYGPPEKAALWSLLVFAILGLWFIFDLLNLWRDKFSDKEPWVDTTLLSAIILWFEDVPQIIISFSIAYCREDPSSVFQLIKASLVFVDLAIHICVACYDYCKDRMKSKLQKICWGFIALGMLINTCFAIVVFIFTQAHRDSNNDIKVHQPKSLFKDTYNNQRYFQNVSVFFHLPDFAASTPSQSTGSEWVRLTSINDILNLDNAGVMNFNLVHEKTNAHVKMALYKENKAGNNQKGDWQLSGCYQMELATRAMISVNESTCRGASFFSNNRTSVFIGFSFTAPDSIVFRERIFGEIYYNIKVFNNGQCTDLTTPPAIHYYRVNATISDNNAKDLLMGGGTPRFYRSDTNDLQDVREVWKTGFYQQCKSSGSLAPVLDSGITVECSNTGV</sequence>
<organism evidence="2 3">
    <name type="scientific">Littorina saxatilis</name>
    <dbReference type="NCBI Taxonomy" id="31220"/>
    <lineage>
        <taxon>Eukaryota</taxon>
        <taxon>Metazoa</taxon>
        <taxon>Spiralia</taxon>
        <taxon>Lophotrochozoa</taxon>
        <taxon>Mollusca</taxon>
        <taxon>Gastropoda</taxon>
        <taxon>Caenogastropoda</taxon>
        <taxon>Littorinimorpha</taxon>
        <taxon>Littorinoidea</taxon>
        <taxon>Littorinidae</taxon>
        <taxon>Littorina</taxon>
    </lineage>
</organism>
<dbReference type="EMBL" id="JBAMIC010001614">
    <property type="protein sequence ID" value="KAK7089446.1"/>
    <property type="molecule type" value="Genomic_DNA"/>
</dbReference>
<evidence type="ECO:0000313" key="2">
    <source>
        <dbReference type="EMBL" id="KAK7089446.1"/>
    </source>
</evidence>
<name>A0AAN9FYV4_9CAEN</name>
<keyword evidence="1" id="KW-1133">Transmembrane helix</keyword>
<feature type="transmembrane region" description="Helical" evidence="1">
    <location>
        <begin position="7"/>
        <end position="26"/>
    </location>
</feature>